<dbReference type="Proteomes" id="UP001530315">
    <property type="component" value="Unassembled WGS sequence"/>
</dbReference>
<accession>A0ABD3NPW5</accession>
<proteinExistence type="predicted"/>
<name>A0ABD3NPW5_9STRA</name>
<feature type="region of interest" description="Disordered" evidence="1">
    <location>
        <begin position="1"/>
        <end position="60"/>
    </location>
</feature>
<organism evidence="3 4">
    <name type="scientific">Stephanodiscus triporus</name>
    <dbReference type="NCBI Taxonomy" id="2934178"/>
    <lineage>
        <taxon>Eukaryota</taxon>
        <taxon>Sar</taxon>
        <taxon>Stramenopiles</taxon>
        <taxon>Ochrophyta</taxon>
        <taxon>Bacillariophyta</taxon>
        <taxon>Coscinodiscophyceae</taxon>
        <taxon>Thalassiosirophycidae</taxon>
        <taxon>Stephanodiscales</taxon>
        <taxon>Stephanodiscaceae</taxon>
        <taxon>Stephanodiscus</taxon>
    </lineage>
</organism>
<keyword evidence="2" id="KW-0472">Membrane</keyword>
<dbReference type="EMBL" id="JALLAZ020001232">
    <property type="protein sequence ID" value="KAL3778210.1"/>
    <property type="molecule type" value="Genomic_DNA"/>
</dbReference>
<evidence type="ECO:0000313" key="4">
    <source>
        <dbReference type="Proteomes" id="UP001530315"/>
    </source>
</evidence>
<reference evidence="3 4" key="1">
    <citation type="submission" date="2024-10" db="EMBL/GenBank/DDBJ databases">
        <title>Updated reference genomes for cyclostephanoid diatoms.</title>
        <authorList>
            <person name="Roberts W.R."/>
            <person name="Alverson A.J."/>
        </authorList>
    </citation>
    <scope>NUCLEOTIDE SEQUENCE [LARGE SCALE GENOMIC DNA]</scope>
    <source>
        <strain evidence="3 4">AJA276-08</strain>
    </source>
</reference>
<feature type="transmembrane region" description="Helical" evidence="2">
    <location>
        <begin position="198"/>
        <end position="219"/>
    </location>
</feature>
<dbReference type="AlphaFoldDB" id="A0ABD3NPW5"/>
<dbReference type="Gene3D" id="3.20.20.100">
    <property type="entry name" value="NADP-dependent oxidoreductase domain"/>
    <property type="match status" value="1"/>
</dbReference>
<comment type="caution">
    <text evidence="3">The sequence shown here is derived from an EMBL/GenBank/DDBJ whole genome shotgun (WGS) entry which is preliminary data.</text>
</comment>
<evidence type="ECO:0000313" key="3">
    <source>
        <dbReference type="EMBL" id="KAL3778210.1"/>
    </source>
</evidence>
<keyword evidence="2" id="KW-0812">Transmembrane</keyword>
<evidence type="ECO:0000256" key="1">
    <source>
        <dbReference type="SAM" id="MobiDB-lite"/>
    </source>
</evidence>
<protein>
    <submittedName>
        <fullName evidence="3">Uncharacterized protein</fullName>
    </submittedName>
</protein>
<evidence type="ECO:0000256" key="2">
    <source>
        <dbReference type="SAM" id="Phobius"/>
    </source>
</evidence>
<sequence>MRARPNAPSHRMDSHASIDNVVGTSNPGEADVNGKDKPKFKRPPTASFKLPPPPKIFTSPAFRNVTGREASSKVSADAPTVEMKAGEHVIEDLETFASPPVPAVTIPPPPSTASAVYQRIKRNPQQSDSNSAAANPLIPQGYDDVTAAAKKTNSRDSYSNAYSALQYPPSSNYSQKNHLYQPSAWYLNNRNTQRKRQLVKKVFGAVFAIAAVVLILWALQRLKSIEHIQRHHKNFHHHDHRRDIHPMMGIVESPWGFTKEMTREEKSYRQSKQERTSLEHRQSEGENSHALFSIFPVTTLSNGRLLPYVGFGVSSHSVEHKQIPIIVSTLLQYASSETLGGGGIAMIDAVIHDESKLELDDGNLQDSEEEKIESAMEKTVVALVGRSINFFGKEHIKSANGFLPGMLSGSTDIGAPYDYENRLEVHVLVGLSGNDLGAENSIAALRDFVAELDGIVPPFPTDVFNTDLSEWNIKPSPNAVDHHVDVRLHLLVRLSQCHDEHQNIAPCSFDKKTNKELLESFLGTYALLERLYSGNIIHGIGLEGVGADDIQYLLDNCKIKPQLYRGNVMQALDIYGRRHGRQHIQNDEHIARVLKENNITFLASNAVGTILERKRVSPNAYALLQNLGGVLYRAHLESAQSGGKGTLSHKGEGQYYTVPKLVLSYLVRHKVCVLPHVYKAEHLADDAPESVSGLANFLSERRMAEIGAAVRALLSEIDLPENHRLGMEGEKEVAGVFHNVMLDEVHISQVRDNYSTTKWEIPGENDGYPVWTVGHSDSVVIIAKAGDVFRAFGPNGAHRGTYVMSEEEGGCTDFTIVPPLDYN</sequence>
<dbReference type="InterPro" id="IPR036812">
    <property type="entry name" value="NAD(P)_OxRdtase_dom_sf"/>
</dbReference>
<feature type="region of interest" description="Disordered" evidence="1">
    <location>
        <begin position="263"/>
        <end position="284"/>
    </location>
</feature>
<gene>
    <name evidence="3" type="ORF">ACHAW5_009612</name>
</gene>
<keyword evidence="4" id="KW-1185">Reference proteome</keyword>
<keyword evidence="2" id="KW-1133">Transmembrane helix</keyword>